<evidence type="ECO:0000313" key="3">
    <source>
        <dbReference type="Proteomes" id="UP001597083"/>
    </source>
</evidence>
<proteinExistence type="predicted"/>
<evidence type="ECO:0000259" key="1">
    <source>
        <dbReference type="Pfam" id="PF22691"/>
    </source>
</evidence>
<dbReference type="Proteomes" id="UP001597083">
    <property type="component" value="Unassembled WGS sequence"/>
</dbReference>
<feature type="non-terminal residue" evidence="2">
    <location>
        <position position="182"/>
    </location>
</feature>
<name>A0ABW3CBM9_9ACTN</name>
<keyword evidence="3" id="KW-1185">Reference proteome</keyword>
<feature type="domain" description="Thiolase C-terminal" evidence="1">
    <location>
        <begin position="69"/>
        <end position="175"/>
    </location>
</feature>
<feature type="non-terminal residue" evidence="2">
    <location>
        <position position="1"/>
    </location>
</feature>
<gene>
    <name evidence="2" type="ORF">ACFQ07_06645</name>
</gene>
<sequence length="182" mass="19498">AANPRALRRERLDLSAYLDDRMVASPLRRLDCCQETDGACALLITKADRAPASPRIHAVVRGGGQGASTMDKAEDVTRLFSSYLAPSLYAAAGMKPDHVDVALLYDAYSWLVPRQLEDFGLVPRKDLGAVLGAREISWDGSTPVNPHGGLLSEGYVHGLNNVAEAVRQLRGTGTDEKGAGQV</sequence>
<protein>
    <submittedName>
        <fullName evidence="2">Acetyl-CoA acetyltransferase</fullName>
    </submittedName>
</protein>
<accession>A0ABW3CBM9</accession>
<dbReference type="EMBL" id="JBHTIR010000872">
    <property type="protein sequence ID" value="MFD0851891.1"/>
    <property type="molecule type" value="Genomic_DNA"/>
</dbReference>
<evidence type="ECO:0000313" key="2">
    <source>
        <dbReference type="EMBL" id="MFD0851891.1"/>
    </source>
</evidence>
<organism evidence="2 3">
    <name type="scientific">Actinomadura adrarensis</name>
    <dbReference type="NCBI Taxonomy" id="1819600"/>
    <lineage>
        <taxon>Bacteria</taxon>
        <taxon>Bacillati</taxon>
        <taxon>Actinomycetota</taxon>
        <taxon>Actinomycetes</taxon>
        <taxon>Streptosporangiales</taxon>
        <taxon>Thermomonosporaceae</taxon>
        <taxon>Actinomadura</taxon>
    </lineage>
</organism>
<dbReference type="PANTHER" id="PTHR42870:SF1">
    <property type="entry name" value="NON-SPECIFIC LIPID-TRANSFER PROTEIN-LIKE 2"/>
    <property type="match status" value="1"/>
</dbReference>
<dbReference type="Gene3D" id="3.40.47.10">
    <property type="match status" value="1"/>
</dbReference>
<reference evidence="3" key="1">
    <citation type="journal article" date="2019" name="Int. J. Syst. Evol. Microbiol.">
        <title>The Global Catalogue of Microorganisms (GCM) 10K type strain sequencing project: providing services to taxonomists for standard genome sequencing and annotation.</title>
        <authorList>
            <consortium name="The Broad Institute Genomics Platform"/>
            <consortium name="The Broad Institute Genome Sequencing Center for Infectious Disease"/>
            <person name="Wu L."/>
            <person name="Ma J."/>
        </authorList>
    </citation>
    <scope>NUCLEOTIDE SEQUENCE [LARGE SCALE GENOMIC DNA]</scope>
    <source>
        <strain evidence="3">JCM 31696</strain>
    </source>
</reference>
<comment type="caution">
    <text evidence="2">The sequence shown here is derived from an EMBL/GenBank/DDBJ whole genome shotgun (WGS) entry which is preliminary data.</text>
</comment>
<dbReference type="Pfam" id="PF22691">
    <property type="entry name" value="Thiolase_C_1"/>
    <property type="match status" value="1"/>
</dbReference>
<dbReference type="InterPro" id="IPR055140">
    <property type="entry name" value="Thiolase_C_2"/>
</dbReference>
<dbReference type="SUPFAM" id="SSF53901">
    <property type="entry name" value="Thiolase-like"/>
    <property type="match status" value="1"/>
</dbReference>
<dbReference type="PANTHER" id="PTHR42870">
    <property type="entry name" value="ACETYL-COA C-ACETYLTRANSFERASE"/>
    <property type="match status" value="1"/>
</dbReference>
<dbReference type="InterPro" id="IPR016039">
    <property type="entry name" value="Thiolase-like"/>
</dbReference>